<comment type="similarity">
    <text evidence="1 7">Belongs to the phospholipase B-like family.</text>
</comment>
<organism evidence="8 9">
    <name type="scientific">Coccomyxa viridis</name>
    <dbReference type="NCBI Taxonomy" id="1274662"/>
    <lineage>
        <taxon>Eukaryota</taxon>
        <taxon>Viridiplantae</taxon>
        <taxon>Chlorophyta</taxon>
        <taxon>core chlorophytes</taxon>
        <taxon>Trebouxiophyceae</taxon>
        <taxon>Trebouxiophyceae incertae sedis</taxon>
        <taxon>Coccomyxaceae</taxon>
        <taxon>Coccomyxa</taxon>
    </lineage>
</organism>
<dbReference type="GO" id="GO:0004620">
    <property type="term" value="F:phospholipase activity"/>
    <property type="evidence" value="ECO:0007669"/>
    <property type="project" value="InterPro"/>
</dbReference>
<evidence type="ECO:0000256" key="4">
    <source>
        <dbReference type="ARBA" id="ARBA00022963"/>
    </source>
</evidence>
<keyword evidence="5 7" id="KW-0443">Lipid metabolism</keyword>
<keyword evidence="6" id="KW-0325">Glycoprotein</keyword>
<keyword evidence="2" id="KW-0732">Signal</keyword>
<evidence type="ECO:0000256" key="1">
    <source>
        <dbReference type="ARBA" id="ARBA00007835"/>
    </source>
</evidence>
<dbReference type="PANTHER" id="PTHR12370">
    <property type="entry name" value="PHOSPHOLIPASE B-RELATED"/>
    <property type="match status" value="1"/>
</dbReference>
<dbReference type="AlphaFoldDB" id="A0AAV1HRD6"/>
<comment type="caution">
    <text evidence="8">The sequence shown here is derived from an EMBL/GenBank/DDBJ whole genome shotgun (WGS) entry which is preliminary data.</text>
</comment>
<evidence type="ECO:0000256" key="3">
    <source>
        <dbReference type="ARBA" id="ARBA00022801"/>
    </source>
</evidence>
<sequence length="247" mass="26839">MIVDLKRFTPGSDLPAGLLWVAEQIPGLVASGDVTEQLARGYWPSYNIPYFPEVYNVSGLLPLQQQLRAMGPEYSNAASWTSYQLCPRASIFRRNFSDVVDVESMKHLMHSNDYATDKVCCLLGRRQAEADIYAALQAASEYYQLDIIMTYHPQHPVAVKNLQCAAGGDCFTSNPGGSRAAAHCEITHALQCEAPSEQAIVTGSKCMLPQGSSRPGWGCVVVLWEPCGGGVRAGGPGERGRSSLRLL</sequence>
<evidence type="ECO:0000256" key="7">
    <source>
        <dbReference type="RuleBase" id="RU364138"/>
    </source>
</evidence>
<dbReference type="EMBL" id="CAUYUE010000001">
    <property type="protein sequence ID" value="CAK0735306.1"/>
    <property type="molecule type" value="Genomic_DNA"/>
</dbReference>
<evidence type="ECO:0000313" key="9">
    <source>
        <dbReference type="Proteomes" id="UP001314263"/>
    </source>
</evidence>
<comment type="function">
    <text evidence="7">Putative phospholipase.</text>
</comment>
<evidence type="ECO:0000256" key="5">
    <source>
        <dbReference type="ARBA" id="ARBA00023098"/>
    </source>
</evidence>
<dbReference type="Gene3D" id="3.60.60.30">
    <property type="match status" value="1"/>
</dbReference>
<proteinExistence type="inferred from homology"/>
<dbReference type="GO" id="GO:0009395">
    <property type="term" value="P:phospholipid catabolic process"/>
    <property type="evidence" value="ECO:0007669"/>
    <property type="project" value="TreeGrafter"/>
</dbReference>
<dbReference type="InterPro" id="IPR007000">
    <property type="entry name" value="PLipase_B-like"/>
</dbReference>
<protein>
    <recommendedName>
        <fullName evidence="7">Phospholipase B-like</fullName>
        <ecNumber evidence="7">3.1.1.-</ecNumber>
    </recommendedName>
</protein>
<gene>
    <name evidence="8" type="ORF">CVIRNUC_000559</name>
</gene>
<evidence type="ECO:0000256" key="2">
    <source>
        <dbReference type="ARBA" id="ARBA00022729"/>
    </source>
</evidence>
<dbReference type="GO" id="GO:0005576">
    <property type="term" value="C:extracellular region"/>
    <property type="evidence" value="ECO:0007669"/>
    <property type="project" value="TreeGrafter"/>
</dbReference>
<name>A0AAV1HRD6_9CHLO</name>
<evidence type="ECO:0000256" key="6">
    <source>
        <dbReference type="ARBA" id="ARBA00023180"/>
    </source>
</evidence>
<dbReference type="Proteomes" id="UP001314263">
    <property type="component" value="Unassembled WGS sequence"/>
</dbReference>
<dbReference type="Pfam" id="PF04916">
    <property type="entry name" value="Phospholip_B"/>
    <property type="match status" value="1"/>
</dbReference>
<keyword evidence="9" id="KW-1185">Reference proteome</keyword>
<dbReference type="PANTHER" id="PTHR12370:SF3">
    <property type="entry name" value="PHOSPHOLIPASE B-LIKE 2-RELATED"/>
    <property type="match status" value="1"/>
</dbReference>
<accession>A0AAV1HRD6</accession>
<keyword evidence="4 7" id="KW-0442">Lipid degradation</keyword>
<reference evidence="8 9" key="1">
    <citation type="submission" date="2023-10" db="EMBL/GenBank/DDBJ databases">
        <authorList>
            <person name="Maclean D."/>
            <person name="Macfadyen A."/>
        </authorList>
    </citation>
    <scope>NUCLEOTIDE SEQUENCE [LARGE SCALE GENOMIC DNA]</scope>
</reference>
<dbReference type="EC" id="3.1.1.-" evidence="7"/>
<evidence type="ECO:0000313" key="8">
    <source>
        <dbReference type="EMBL" id="CAK0735306.1"/>
    </source>
</evidence>
<keyword evidence="3 7" id="KW-0378">Hydrolase</keyword>